<gene>
    <name evidence="8" type="ORF">D2V05_17020</name>
    <name evidence="9" type="ORF">FQ017_16870</name>
</gene>
<dbReference type="Proteomes" id="UP000321621">
    <property type="component" value="Unassembled WGS sequence"/>
</dbReference>
<name>A0A3A1NBX8_9FLAO</name>
<keyword evidence="11" id="KW-1185">Reference proteome</keyword>
<dbReference type="GO" id="GO:0030313">
    <property type="term" value="C:cell envelope"/>
    <property type="evidence" value="ECO:0007669"/>
    <property type="project" value="UniProtKB-SubCell"/>
</dbReference>
<reference evidence="8 10" key="1">
    <citation type="submission" date="2018-08" db="EMBL/GenBank/DDBJ databases">
        <title>Proposal of Muricauda 72 sp.nov. and Muricauda NH166 sp.nov., isolated from seawater.</title>
        <authorList>
            <person name="Cheng H."/>
            <person name="Wu Y.-H."/>
            <person name="Guo L.-L."/>
            <person name="Xu X.-W."/>
        </authorList>
    </citation>
    <scope>NUCLEOTIDE SEQUENCE [LARGE SCALE GENOMIC DNA]</scope>
    <source>
        <strain evidence="8 10">72</strain>
    </source>
</reference>
<keyword evidence="3" id="KW-0964">Secreted</keyword>
<evidence type="ECO:0000313" key="11">
    <source>
        <dbReference type="Proteomes" id="UP000321621"/>
    </source>
</evidence>
<evidence type="ECO:0000256" key="7">
    <source>
        <dbReference type="SAM" id="SignalP"/>
    </source>
</evidence>
<feature type="region of interest" description="Disordered" evidence="6">
    <location>
        <begin position="435"/>
        <end position="465"/>
    </location>
</feature>
<dbReference type="EMBL" id="QXFI01000036">
    <property type="protein sequence ID" value="RIV41826.1"/>
    <property type="molecule type" value="Genomic_DNA"/>
</dbReference>
<feature type="chain" id="PRO_5017429153" description="Receptor L-domain domain-containing protein" evidence="7">
    <location>
        <begin position="20"/>
        <end position="684"/>
    </location>
</feature>
<evidence type="ECO:0008006" key="12">
    <source>
        <dbReference type="Google" id="ProtNLM"/>
    </source>
</evidence>
<dbReference type="PANTHER" id="PTHR31018:SF3">
    <property type="entry name" value="RECEPTOR PROTEIN-TYROSINE KINASE"/>
    <property type="match status" value="1"/>
</dbReference>
<evidence type="ECO:0000313" key="10">
    <source>
        <dbReference type="Proteomes" id="UP000266691"/>
    </source>
</evidence>
<evidence type="ECO:0000256" key="6">
    <source>
        <dbReference type="SAM" id="MobiDB-lite"/>
    </source>
</evidence>
<evidence type="ECO:0000256" key="1">
    <source>
        <dbReference type="ARBA" id="ARBA00004191"/>
    </source>
</evidence>
<dbReference type="SUPFAM" id="SSF52058">
    <property type="entry name" value="L domain-like"/>
    <property type="match status" value="3"/>
</dbReference>
<reference evidence="9 11" key="2">
    <citation type="submission" date="2019-07" db="EMBL/GenBank/DDBJ databases">
        <title>Draft genome of two Muricauda strains isolated from deep sea.</title>
        <authorList>
            <person name="Sun C."/>
        </authorList>
    </citation>
    <scope>NUCLEOTIDE SEQUENCE [LARGE SCALE GENOMIC DNA]</scope>
    <source>
        <strain evidence="9 11">72</strain>
    </source>
</reference>
<protein>
    <recommendedName>
        <fullName evidence="12">Receptor L-domain domain-containing protein</fullName>
    </recommendedName>
</protein>
<comment type="subcellular location">
    <subcellularLocation>
        <location evidence="1">Secreted</location>
        <location evidence="1">Cell wall</location>
    </subcellularLocation>
</comment>
<feature type="compositionally biased region" description="Acidic residues" evidence="6">
    <location>
        <begin position="435"/>
        <end position="445"/>
    </location>
</feature>
<dbReference type="PANTHER" id="PTHR31018">
    <property type="entry name" value="SPORULATION-SPECIFIC PROTEIN-RELATED"/>
    <property type="match status" value="1"/>
</dbReference>
<evidence type="ECO:0000256" key="4">
    <source>
        <dbReference type="ARBA" id="ARBA00022729"/>
    </source>
</evidence>
<dbReference type="Proteomes" id="UP000266691">
    <property type="component" value="Unassembled WGS sequence"/>
</dbReference>
<organism evidence="8 10">
    <name type="scientific">Flagellimonas pelagia</name>
    <dbReference type="NCBI Taxonomy" id="2306998"/>
    <lineage>
        <taxon>Bacteria</taxon>
        <taxon>Pseudomonadati</taxon>
        <taxon>Bacteroidota</taxon>
        <taxon>Flavobacteriia</taxon>
        <taxon>Flavobacteriales</taxon>
        <taxon>Flavobacteriaceae</taxon>
        <taxon>Flagellimonas</taxon>
    </lineage>
</organism>
<dbReference type="InterPro" id="IPR036941">
    <property type="entry name" value="Rcpt_L-dom_sf"/>
</dbReference>
<feature type="compositionally biased region" description="Basic and acidic residues" evidence="6">
    <location>
        <begin position="455"/>
        <end position="465"/>
    </location>
</feature>
<keyword evidence="5" id="KW-0325">Glycoprotein</keyword>
<evidence type="ECO:0000256" key="5">
    <source>
        <dbReference type="ARBA" id="ARBA00023180"/>
    </source>
</evidence>
<dbReference type="EMBL" id="VNWK01000036">
    <property type="protein sequence ID" value="TXJ90702.1"/>
    <property type="molecule type" value="Genomic_DNA"/>
</dbReference>
<evidence type="ECO:0000256" key="3">
    <source>
        <dbReference type="ARBA" id="ARBA00022525"/>
    </source>
</evidence>
<dbReference type="AlphaFoldDB" id="A0A3A1NBX8"/>
<sequence length="684" mass="73544">MNFKSITFVIFFTVNAVLAQCPTGDVYLNSQSDVEDFITNYGTCEVITGTVYIGDATDISGITAIKRIEGSLRISYSEITSVSNFSNLEFVGGDFIIDQSHLIETVEGINKLQAVNGDFLITQNYSGLKHIKGFNALEKIGGNFQVSENYSLETISTFDNLLNVDGWFLIRRANAMEKLEGFNNLVRIGVPTNPIWLSEGNLRITKNDSLAEINGFASLMEIAQSFEISENRKLEKVIGFTGLVQISYRMDFDRCPLLIEIPQFDNLVTIGSGLEIWNTGLEQIDGFNNIQIIGDLDPSWGNLYISDNNNLVAITGFNSLAKLEGELGITTNNKLTGLIGFSNLIETRGINITSNESITDLKGLENLFTVGIIDGNGISIRRNNSLSDCSAICNLLTNGNVYGVINIIDNPSKCSSEKEVRDECIPDFDDDGILNDDDLDDDNDGILDTVEQNGDLERDSDNDGYPDHMDLDSDGDDCFDVVEAGFIDADGNGILGSDPVTVDANGLVIGNGGYVSPLDSDFDGLYDFQQANTLSAGENGELNICENSMPVDLFDSLGGTPDMGGTWSPGLSSGTGVFDPSTDVAGVYTYTVTSGVCGMDTAEVNVVIDLLPNAGENGELEICENNMPVDLFDSLSGTPDLGGVWTPSLSSGTGVFDPSTDVAGVYTYTVTSGVCGMDTAEVNV</sequence>
<evidence type="ECO:0000256" key="2">
    <source>
        <dbReference type="ARBA" id="ARBA00022512"/>
    </source>
</evidence>
<dbReference type="Gene3D" id="3.80.20.20">
    <property type="entry name" value="Receptor L-domain"/>
    <property type="match status" value="2"/>
</dbReference>
<comment type="caution">
    <text evidence="8">The sequence shown here is derived from an EMBL/GenBank/DDBJ whole genome shotgun (WGS) entry which is preliminary data.</text>
</comment>
<keyword evidence="2" id="KW-0134">Cell wall</keyword>
<proteinExistence type="predicted"/>
<dbReference type="InterPro" id="IPR051648">
    <property type="entry name" value="CWI-Assembly_Regulator"/>
</dbReference>
<feature type="non-terminal residue" evidence="8">
    <location>
        <position position="684"/>
    </location>
</feature>
<evidence type="ECO:0000313" key="9">
    <source>
        <dbReference type="EMBL" id="TXJ90702.1"/>
    </source>
</evidence>
<accession>A0A3A1NBX8</accession>
<keyword evidence="4 7" id="KW-0732">Signal</keyword>
<evidence type="ECO:0000313" key="8">
    <source>
        <dbReference type="EMBL" id="RIV41826.1"/>
    </source>
</evidence>
<feature type="signal peptide" evidence="7">
    <location>
        <begin position="1"/>
        <end position="19"/>
    </location>
</feature>